<dbReference type="Proteomes" id="UP001223079">
    <property type="component" value="Unassembled WGS sequence"/>
</dbReference>
<keyword evidence="3" id="KW-1185">Reference proteome</keyword>
<dbReference type="Pfam" id="PF01183">
    <property type="entry name" value="Glyco_hydro_25"/>
    <property type="match status" value="1"/>
</dbReference>
<dbReference type="PROSITE" id="PS51904">
    <property type="entry name" value="GLYCOSYL_HYDROL_F25_2"/>
    <property type="match status" value="1"/>
</dbReference>
<dbReference type="InterPro" id="IPR002053">
    <property type="entry name" value="Glyco_hydro_25"/>
</dbReference>
<protein>
    <submittedName>
        <fullName evidence="2">Lysozyme</fullName>
    </submittedName>
</protein>
<dbReference type="InterPro" id="IPR017853">
    <property type="entry name" value="GH"/>
</dbReference>
<accession>A0ABT9YSG5</accession>
<dbReference type="SUPFAM" id="SSF51445">
    <property type="entry name" value="(Trans)glycosidases"/>
    <property type="match status" value="1"/>
</dbReference>
<name>A0ABT9YSG5_9STRE</name>
<organism evidence="2 3">
    <name type="scientific">Streptococcus moroccensis</name>
    <dbReference type="NCBI Taxonomy" id="1451356"/>
    <lineage>
        <taxon>Bacteria</taxon>
        <taxon>Bacillati</taxon>
        <taxon>Bacillota</taxon>
        <taxon>Bacilli</taxon>
        <taxon>Lactobacillales</taxon>
        <taxon>Streptococcaceae</taxon>
        <taxon>Streptococcus</taxon>
    </lineage>
</organism>
<evidence type="ECO:0000313" key="3">
    <source>
        <dbReference type="Proteomes" id="UP001223079"/>
    </source>
</evidence>
<dbReference type="PANTHER" id="PTHR34135">
    <property type="entry name" value="LYSOZYME"/>
    <property type="match status" value="1"/>
</dbReference>
<dbReference type="EMBL" id="JAUSTM010000008">
    <property type="protein sequence ID" value="MDQ0222546.1"/>
    <property type="molecule type" value="Genomic_DNA"/>
</dbReference>
<gene>
    <name evidence="2" type="ORF">J2S23_001098</name>
</gene>
<evidence type="ECO:0000313" key="2">
    <source>
        <dbReference type="EMBL" id="MDQ0222546.1"/>
    </source>
</evidence>
<evidence type="ECO:0000256" key="1">
    <source>
        <dbReference type="ARBA" id="ARBA00010646"/>
    </source>
</evidence>
<dbReference type="CDD" id="cd06523">
    <property type="entry name" value="GH25_PlyB-like"/>
    <property type="match status" value="1"/>
</dbReference>
<proteinExistence type="inferred from homology"/>
<dbReference type="PANTHER" id="PTHR34135:SF1">
    <property type="entry name" value="GLYCOSYL HYDROLASE FAMILY 25"/>
    <property type="match status" value="1"/>
</dbReference>
<comment type="similarity">
    <text evidence="1">Belongs to the glycosyl hydrolase 25 family.</text>
</comment>
<comment type="caution">
    <text evidence="2">The sequence shown here is derived from an EMBL/GenBank/DDBJ whole genome shotgun (WGS) entry which is preliminary data.</text>
</comment>
<sequence>MKAQEEAARIAAEKKASQAAAKKASSTSSIEITEELVSKPIIDLSGWQLPTSIDYDVMSEYISGAIIRVQSGMNTTKDNNASDINGLDKAYKIHIEEFQERQVPVAVYAYVTGKSEEEMRKEAKTFYKAAEPYNPTFYWLDVEEKTMSDMDAGVEAFRSELESLGAKKIGIYIGTYFMDDHSISVDKFDAVWMPTYGSDSGYFEALPSTDIDYDLHQYTSRGWAAGINEVVDLNQLSPNKDKIETYKKLFTLE</sequence>
<reference evidence="2 3" key="1">
    <citation type="submission" date="2023-07" db="EMBL/GenBank/DDBJ databases">
        <title>Genomic Encyclopedia of Type Strains, Phase IV (KMG-IV): sequencing the most valuable type-strain genomes for metagenomic binning, comparative biology and taxonomic classification.</title>
        <authorList>
            <person name="Goeker M."/>
        </authorList>
    </citation>
    <scope>NUCLEOTIDE SEQUENCE [LARGE SCALE GENOMIC DNA]</scope>
    <source>
        <strain evidence="2 3">DSM 105143</strain>
    </source>
</reference>
<dbReference type="Gene3D" id="3.20.20.80">
    <property type="entry name" value="Glycosidases"/>
    <property type="match status" value="1"/>
</dbReference>